<dbReference type="Pfam" id="PF13185">
    <property type="entry name" value="GAF_2"/>
    <property type="match status" value="1"/>
</dbReference>
<dbReference type="SMART" id="SM00065">
    <property type="entry name" value="GAF"/>
    <property type="match status" value="1"/>
</dbReference>
<evidence type="ECO:0000256" key="10">
    <source>
        <dbReference type="SAM" id="Phobius"/>
    </source>
</evidence>
<evidence type="ECO:0000256" key="5">
    <source>
        <dbReference type="ARBA" id="ARBA00022777"/>
    </source>
</evidence>
<dbReference type="AlphaFoldDB" id="A0A250KX68"/>
<dbReference type="InterPro" id="IPR003661">
    <property type="entry name" value="HisK_dim/P_dom"/>
</dbReference>
<accession>A0A250KX68</accession>
<dbReference type="InterPro" id="IPR004358">
    <property type="entry name" value="Sig_transdc_His_kin-like_C"/>
</dbReference>
<organism evidence="13 14">
    <name type="scientific">Methylocaldum marinum</name>
    <dbReference type="NCBI Taxonomy" id="1432792"/>
    <lineage>
        <taxon>Bacteria</taxon>
        <taxon>Pseudomonadati</taxon>
        <taxon>Pseudomonadota</taxon>
        <taxon>Gammaproteobacteria</taxon>
        <taxon>Methylococcales</taxon>
        <taxon>Methylococcaceae</taxon>
        <taxon>Methylocaldum</taxon>
    </lineage>
</organism>
<evidence type="ECO:0000256" key="9">
    <source>
        <dbReference type="SAM" id="MobiDB-lite"/>
    </source>
</evidence>
<dbReference type="SMART" id="SM00387">
    <property type="entry name" value="HATPase_c"/>
    <property type="match status" value="1"/>
</dbReference>
<dbReference type="InterPro" id="IPR029016">
    <property type="entry name" value="GAF-like_dom_sf"/>
</dbReference>
<feature type="compositionally biased region" description="Low complexity" evidence="9">
    <location>
        <begin position="616"/>
        <end position="632"/>
    </location>
</feature>
<sequence>MIRFEKQRTPLVDTAIVVSLAIAFVGDILTPQGIAVWTLYFIPAALSLYVWRPRIPILVALVATFLMLFSRLVSESSGTPLPTISGINKILGVLSIWVVAMVARHSVQVKLQLKEDDWIRSGQRDLGLRMQGEQAFEALCDKILNFFCEYLEVPVGVLYAAERSDGELRRMATYAVGTDLACPQTVAPGEGLVGQAVKDRKVLRFDDLPEGYFRVSSALGQAAPRHLVVMPAIIDGKVKAVIELGFVRPVGISDMDLLAAMAEPVASAIRSSLYRTRLEDLLRKTQRQADELRRQQEELKVANEELESQSKALSESEARLEAQNEELTEINTRLEERRDQLSQAQTELIKRSEDLARANQYKSEFLANMSHELRTPLNSTLILAKLLADNREGNLSPEQVKYASIIYSSGNDLLELINDILDLSRIEAGRLEMRPEPVELGPLVQMLERSFQPVASQSKLGFETRIEPGTPGTITSDPLRLQQILRNLLSNAFKFTEAGEVSLRVAPAGPGRIGFAVHDTGIGIDPEHKAAIFEAFRQADGTIQRRHGGTGLGLTISRELAQRLGGSISVESTPGEGSTFTLIVPIEFAQESAEEPPRGREVVSLSKARPADERAVPSPQQPVAAAPAGQPVQDDREHLEPGERSILVIEDDPAFAGILRDLAHEMRFRCLIAASASEGLALAEQFLPSAVILDIHLPDHSGLSVLENLKGRAATRHIPVHVVSISDYTQQAMEMGAVGYVLKPVMREQLVSAFRKLEQKLEQNVRRVLVVEDVAVQRESIERLLRTEGVEVVSVGAGSEALSQLKDSTFDCVVLDLSLPDISGYDLLDKMASGEAFSFPPVIVYTGRSLTREEENRLRRYASTIIVKGARSPERLLDEVTLFLHQVEARLPREHQEILRELRNREEALEGRTILLVEDDARNIFALTSVLEPKGVKVRIARNGKEALAVLERAMREPGAAVELVLMDVMMPEMDGLTATREIRKRPEWKNLPIIALTAKAMPDDRMKCLNAGASDYIAKPIDIDKLVSLIKVWIPK</sequence>
<dbReference type="SUPFAM" id="SSF47384">
    <property type="entry name" value="Homodimeric domain of signal transducing histidine kinase"/>
    <property type="match status" value="1"/>
</dbReference>
<dbReference type="Pfam" id="PF00512">
    <property type="entry name" value="HisKA"/>
    <property type="match status" value="1"/>
</dbReference>
<dbReference type="PRINTS" id="PR00344">
    <property type="entry name" value="BCTRLSENSOR"/>
</dbReference>
<dbReference type="InterPro" id="IPR001789">
    <property type="entry name" value="Sig_transdc_resp-reg_receiver"/>
</dbReference>
<keyword evidence="10" id="KW-0472">Membrane</keyword>
<protein>
    <recommendedName>
        <fullName evidence="2">histidine kinase</fullName>
        <ecNumber evidence="2">2.7.13.3</ecNumber>
    </recommendedName>
</protein>
<dbReference type="SUPFAM" id="SSF52172">
    <property type="entry name" value="CheY-like"/>
    <property type="match status" value="3"/>
</dbReference>
<dbReference type="InterPro" id="IPR036097">
    <property type="entry name" value="HisK_dim/P_sf"/>
</dbReference>
<dbReference type="Gene3D" id="3.30.450.40">
    <property type="match status" value="1"/>
</dbReference>
<feature type="modified residue" description="4-aspartylphosphate" evidence="7">
    <location>
        <position position="816"/>
    </location>
</feature>
<evidence type="ECO:0000256" key="1">
    <source>
        <dbReference type="ARBA" id="ARBA00000085"/>
    </source>
</evidence>
<evidence type="ECO:0000256" key="3">
    <source>
        <dbReference type="ARBA" id="ARBA00022553"/>
    </source>
</evidence>
<name>A0A250KX68_9GAMM</name>
<feature type="coiled-coil region" evidence="8">
    <location>
        <begin position="275"/>
        <end position="351"/>
    </location>
</feature>
<dbReference type="CDD" id="cd17546">
    <property type="entry name" value="REC_hyHK_CKI1_RcsC-like"/>
    <property type="match status" value="1"/>
</dbReference>
<keyword evidence="4" id="KW-0808">Transferase</keyword>
<dbReference type="InterPro" id="IPR011006">
    <property type="entry name" value="CheY-like_superfamily"/>
</dbReference>
<dbReference type="OrthoDB" id="9810730at2"/>
<dbReference type="PROSITE" id="PS50110">
    <property type="entry name" value="RESPONSE_REGULATORY"/>
    <property type="match status" value="3"/>
</dbReference>
<evidence type="ECO:0000256" key="7">
    <source>
        <dbReference type="PROSITE-ProRule" id="PRU00169"/>
    </source>
</evidence>
<gene>
    <name evidence="13" type="ORF">sS8_4295</name>
</gene>
<dbReference type="PANTHER" id="PTHR45339">
    <property type="entry name" value="HYBRID SIGNAL TRANSDUCTION HISTIDINE KINASE J"/>
    <property type="match status" value="1"/>
</dbReference>
<keyword evidence="14" id="KW-1185">Reference proteome</keyword>
<dbReference type="CDD" id="cd00082">
    <property type="entry name" value="HisKA"/>
    <property type="match status" value="1"/>
</dbReference>
<feature type="domain" description="Response regulatory" evidence="12">
    <location>
        <begin position="767"/>
        <end position="883"/>
    </location>
</feature>
<dbReference type="EC" id="2.7.13.3" evidence="2"/>
<dbReference type="CDD" id="cd00156">
    <property type="entry name" value="REC"/>
    <property type="match status" value="1"/>
</dbReference>
<keyword evidence="5 13" id="KW-0418">Kinase</keyword>
<keyword evidence="6" id="KW-0902">Two-component regulatory system</keyword>
<dbReference type="SUPFAM" id="SSF55874">
    <property type="entry name" value="ATPase domain of HSP90 chaperone/DNA topoisomerase II/histidine kinase"/>
    <property type="match status" value="1"/>
</dbReference>
<dbReference type="Gene3D" id="3.30.565.10">
    <property type="entry name" value="Histidine kinase-like ATPase, C-terminal domain"/>
    <property type="match status" value="1"/>
</dbReference>
<evidence type="ECO:0000259" key="12">
    <source>
        <dbReference type="PROSITE" id="PS50110"/>
    </source>
</evidence>
<dbReference type="Proteomes" id="UP000266313">
    <property type="component" value="Chromosome"/>
</dbReference>
<dbReference type="KEGG" id="mmai:sS8_4295"/>
<feature type="modified residue" description="4-aspartylphosphate" evidence="7">
    <location>
        <position position="694"/>
    </location>
</feature>
<evidence type="ECO:0000256" key="4">
    <source>
        <dbReference type="ARBA" id="ARBA00022679"/>
    </source>
</evidence>
<dbReference type="Pfam" id="PF02518">
    <property type="entry name" value="HATPase_c"/>
    <property type="match status" value="1"/>
</dbReference>
<dbReference type="GO" id="GO:0000155">
    <property type="term" value="F:phosphorelay sensor kinase activity"/>
    <property type="evidence" value="ECO:0007669"/>
    <property type="project" value="InterPro"/>
</dbReference>
<feature type="modified residue" description="4-aspartylphosphate" evidence="7">
    <location>
        <position position="968"/>
    </location>
</feature>
<dbReference type="SMART" id="SM00388">
    <property type="entry name" value="HisKA"/>
    <property type="match status" value="1"/>
</dbReference>
<dbReference type="InterPro" id="IPR005467">
    <property type="entry name" value="His_kinase_dom"/>
</dbReference>
<dbReference type="InterPro" id="IPR003594">
    <property type="entry name" value="HATPase_dom"/>
</dbReference>
<dbReference type="PANTHER" id="PTHR45339:SF1">
    <property type="entry name" value="HYBRID SIGNAL TRANSDUCTION HISTIDINE KINASE J"/>
    <property type="match status" value="1"/>
</dbReference>
<dbReference type="SMART" id="SM00448">
    <property type="entry name" value="REC"/>
    <property type="match status" value="3"/>
</dbReference>
<dbReference type="CDD" id="cd16922">
    <property type="entry name" value="HATPase_EvgS-ArcB-TorS-like"/>
    <property type="match status" value="1"/>
</dbReference>
<dbReference type="PROSITE" id="PS50109">
    <property type="entry name" value="HIS_KIN"/>
    <property type="match status" value="1"/>
</dbReference>
<feature type="transmembrane region" description="Helical" evidence="10">
    <location>
        <begin position="86"/>
        <end position="103"/>
    </location>
</feature>
<reference evidence="13 14" key="1">
    <citation type="submission" date="2016-12" db="EMBL/GenBank/DDBJ databases">
        <title>Genome sequencing of Methylocaldum marinum.</title>
        <authorList>
            <person name="Takeuchi M."/>
            <person name="Kamagata Y."/>
            <person name="Hiraoka S."/>
            <person name="Oshima K."/>
            <person name="Hattori M."/>
            <person name="Iwasaki W."/>
        </authorList>
    </citation>
    <scope>NUCLEOTIDE SEQUENCE [LARGE SCALE GENOMIC DNA]</scope>
    <source>
        <strain evidence="13 14">S8</strain>
    </source>
</reference>
<keyword evidence="10" id="KW-0812">Transmembrane</keyword>
<dbReference type="Gene3D" id="1.10.287.130">
    <property type="match status" value="1"/>
</dbReference>
<evidence type="ECO:0000256" key="6">
    <source>
        <dbReference type="ARBA" id="ARBA00023012"/>
    </source>
</evidence>
<evidence type="ECO:0000259" key="11">
    <source>
        <dbReference type="PROSITE" id="PS50109"/>
    </source>
</evidence>
<comment type="catalytic activity">
    <reaction evidence="1">
        <text>ATP + protein L-histidine = ADP + protein N-phospho-L-histidine.</text>
        <dbReference type="EC" id="2.7.13.3"/>
    </reaction>
</comment>
<feature type="transmembrane region" description="Helical" evidence="10">
    <location>
        <begin position="12"/>
        <end position="42"/>
    </location>
</feature>
<evidence type="ECO:0000256" key="8">
    <source>
        <dbReference type="SAM" id="Coils"/>
    </source>
</evidence>
<dbReference type="Pfam" id="PF00072">
    <property type="entry name" value="Response_reg"/>
    <property type="match status" value="3"/>
</dbReference>
<proteinExistence type="predicted"/>
<keyword evidence="3 7" id="KW-0597">Phosphoprotein</keyword>
<feature type="transmembrane region" description="Helical" evidence="10">
    <location>
        <begin position="54"/>
        <end position="74"/>
    </location>
</feature>
<feature type="region of interest" description="Disordered" evidence="9">
    <location>
        <begin position="591"/>
        <end position="637"/>
    </location>
</feature>
<keyword evidence="8" id="KW-0175">Coiled coil</keyword>
<evidence type="ECO:0000313" key="13">
    <source>
        <dbReference type="EMBL" id="BBA36225.1"/>
    </source>
</evidence>
<dbReference type="SUPFAM" id="SSF55781">
    <property type="entry name" value="GAF domain-like"/>
    <property type="match status" value="1"/>
</dbReference>
<feature type="domain" description="Response regulatory" evidence="12">
    <location>
        <begin position="913"/>
        <end position="1035"/>
    </location>
</feature>
<dbReference type="InterPro" id="IPR036890">
    <property type="entry name" value="HATPase_C_sf"/>
</dbReference>
<feature type="domain" description="Response regulatory" evidence="12">
    <location>
        <begin position="645"/>
        <end position="758"/>
    </location>
</feature>
<feature type="domain" description="Histidine kinase" evidence="11">
    <location>
        <begin position="368"/>
        <end position="588"/>
    </location>
</feature>
<dbReference type="Gene3D" id="3.40.50.2300">
    <property type="match status" value="3"/>
</dbReference>
<evidence type="ECO:0000313" key="14">
    <source>
        <dbReference type="Proteomes" id="UP000266313"/>
    </source>
</evidence>
<dbReference type="EMBL" id="AP017928">
    <property type="protein sequence ID" value="BBA36225.1"/>
    <property type="molecule type" value="Genomic_DNA"/>
</dbReference>
<keyword evidence="10" id="KW-1133">Transmembrane helix</keyword>
<dbReference type="RefSeq" id="WP_119631440.1">
    <property type="nucleotide sequence ID" value="NZ_AP017928.1"/>
</dbReference>
<evidence type="ECO:0000256" key="2">
    <source>
        <dbReference type="ARBA" id="ARBA00012438"/>
    </source>
</evidence>
<dbReference type="FunFam" id="3.30.565.10:FF:000010">
    <property type="entry name" value="Sensor histidine kinase RcsC"/>
    <property type="match status" value="1"/>
</dbReference>
<dbReference type="InterPro" id="IPR003018">
    <property type="entry name" value="GAF"/>
</dbReference>